<dbReference type="EMBL" id="CAFBMR010000142">
    <property type="protein sequence ID" value="CAB4931257.1"/>
    <property type="molecule type" value="Genomic_DNA"/>
</dbReference>
<sequence>MFYSHHNTQLRYNARINDMRRMRSDNGLLGRFARSFRKR</sequence>
<evidence type="ECO:0000313" key="1">
    <source>
        <dbReference type="EMBL" id="CAB4931257.1"/>
    </source>
</evidence>
<protein>
    <submittedName>
        <fullName evidence="1">Unannotated protein</fullName>
    </submittedName>
</protein>
<dbReference type="AlphaFoldDB" id="A0A6J7IMA2"/>
<gene>
    <name evidence="1" type="ORF">UFOPK3610_01952</name>
</gene>
<organism evidence="1">
    <name type="scientific">freshwater metagenome</name>
    <dbReference type="NCBI Taxonomy" id="449393"/>
    <lineage>
        <taxon>unclassified sequences</taxon>
        <taxon>metagenomes</taxon>
        <taxon>ecological metagenomes</taxon>
    </lineage>
</organism>
<name>A0A6J7IMA2_9ZZZZ</name>
<reference evidence="1" key="1">
    <citation type="submission" date="2020-05" db="EMBL/GenBank/DDBJ databases">
        <authorList>
            <person name="Chiriac C."/>
            <person name="Salcher M."/>
            <person name="Ghai R."/>
            <person name="Kavagutti S V."/>
        </authorList>
    </citation>
    <scope>NUCLEOTIDE SEQUENCE</scope>
</reference>
<accession>A0A6J7IMA2</accession>
<proteinExistence type="predicted"/>